<evidence type="ECO:0008006" key="5">
    <source>
        <dbReference type="Google" id="ProtNLM"/>
    </source>
</evidence>
<reference evidence="3 4" key="1">
    <citation type="submission" date="2021-08" db="EMBL/GenBank/DDBJ databases">
        <title>Complete genome sequence of Leptospira kobayashii strain E30.</title>
        <authorList>
            <person name="Nakao R."/>
            <person name="Nakamura S."/>
            <person name="Masuzawa T."/>
            <person name="Koizumi N."/>
        </authorList>
    </citation>
    <scope>NUCLEOTIDE SEQUENCE [LARGE SCALE GENOMIC DNA]</scope>
    <source>
        <strain evidence="3 4">E30</strain>
    </source>
</reference>
<evidence type="ECO:0000313" key="4">
    <source>
        <dbReference type="Proteomes" id="UP000245263"/>
    </source>
</evidence>
<evidence type="ECO:0000256" key="1">
    <source>
        <dbReference type="SAM" id="MobiDB-lite"/>
    </source>
</evidence>
<feature type="transmembrane region" description="Helical" evidence="2">
    <location>
        <begin position="68"/>
        <end position="86"/>
    </location>
</feature>
<gene>
    <name evidence="3" type="ORF">LPTSP3_g00570</name>
</gene>
<keyword evidence="4" id="KW-1185">Reference proteome</keyword>
<keyword evidence="2" id="KW-0472">Membrane</keyword>
<keyword evidence="2" id="KW-1133">Transmembrane helix</keyword>
<sequence length="222" mass="23429">MATKKSSSAAKKKAAAKKPAAKKNSVKKQSVREESGSLFASDESAHASLQSAVKSTSETSEKSETGNGVYLFLVLAGVVAIGYLGYAKYSAKKNQAPAAEPVKVEAEAPKVEEKKAEVATEAPTAPEEAAKATTSNFLVDKIEKKVWSDASSYCKGIGASLPSKGELADFAKNAPKELKNADKYWSSTESVKSKSKAIAVKLETGANFAETKTNKNKVLCKN</sequence>
<dbReference type="Proteomes" id="UP000245263">
    <property type="component" value="Chromosome 1"/>
</dbReference>
<proteinExistence type="predicted"/>
<name>A0ABN6KCS4_9LEPT</name>
<accession>A0ABN6KCS4</accession>
<keyword evidence="2" id="KW-0812">Transmembrane</keyword>
<feature type="region of interest" description="Disordered" evidence="1">
    <location>
        <begin position="1"/>
        <end position="63"/>
    </location>
</feature>
<dbReference type="RefSeq" id="WP_109021745.1">
    <property type="nucleotide sequence ID" value="NZ_AP025028.1"/>
</dbReference>
<dbReference type="EMBL" id="AP025028">
    <property type="protein sequence ID" value="BDA77127.1"/>
    <property type="molecule type" value="Genomic_DNA"/>
</dbReference>
<protein>
    <recommendedName>
        <fullName evidence="5">Lipoprotein</fullName>
    </recommendedName>
</protein>
<evidence type="ECO:0000313" key="3">
    <source>
        <dbReference type="EMBL" id="BDA77127.1"/>
    </source>
</evidence>
<feature type="compositionally biased region" description="Basic residues" evidence="1">
    <location>
        <begin position="10"/>
        <end position="26"/>
    </location>
</feature>
<evidence type="ECO:0000256" key="2">
    <source>
        <dbReference type="SAM" id="Phobius"/>
    </source>
</evidence>
<organism evidence="3 4">
    <name type="scientific">Leptospira kobayashii</name>
    <dbReference type="NCBI Taxonomy" id="1917830"/>
    <lineage>
        <taxon>Bacteria</taxon>
        <taxon>Pseudomonadati</taxon>
        <taxon>Spirochaetota</taxon>
        <taxon>Spirochaetia</taxon>
        <taxon>Leptospirales</taxon>
        <taxon>Leptospiraceae</taxon>
        <taxon>Leptospira</taxon>
    </lineage>
</organism>